<feature type="compositionally biased region" description="Low complexity" evidence="1">
    <location>
        <begin position="45"/>
        <end position="54"/>
    </location>
</feature>
<reference evidence="2" key="1">
    <citation type="submission" date="2018-05" db="EMBL/GenBank/DDBJ databases">
        <authorList>
            <person name="Lanie J.A."/>
            <person name="Ng W.-L."/>
            <person name="Kazmierczak K.M."/>
            <person name="Andrzejewski T.M."/>
            <person name="Davidsen T.M."/>
            <person name="Wayne K.J."/>
            <person name="Tettelin H."/>
            <person name="Glass J.I."/>
            <person name="Rusch D."/>
            <person name="Podicherti R."/>
            <person name="Tsui H.-C.T."/>
            <person name="Winkler M.E."/>
        </authorList>
    </citation>
    <scope>NUCLEOTIDE SEQUENCE</scope>
</reference>
<protein>
    <submittedName>
        <fullName evidence="2">Uncharacterized protein</fullName>
    </submittedName>
</protein>
<organism evidence="2">
    <name type="scientific">marine metagenome</name>
    <dbReference type="NCBI Taxonomy" id="408172"/>
    <lineage>
        <taxon>unclassified sequences</taxon>
        <taxon>metagenomes</taxon>
        <taxon>ecological metagenomes</taxon>
    </lineage>
</organism>
<proteinExistence type="predicted"/>
<feature type="compositionally biased region" description="Basic and acidic residues" evidence="1">
    <location>
        <begin position="56"/>
        <end position="74"/>
    </location>
</feature>
<dbReference type="EMBL" id="UINC01199793">
    <property type="protein sequence ID" value="SVE18388.1"/>
    <property type="molecule type" value="Genomic_DNA"/>
</dbReference>
<evidence type="ECO:0000256" key="1">
    <source>
        <dbReference type="SAM" id="MobiDB-lite"/>
    </source>
</evidence>
<name>A0A383BG21_9ZZZZ</name>
<sequence>GTKLGRVDHKDVVKVEDWEQFQVDRANAENEPDKTEEAITEETSSETVSNGSNEHGVPEHLLERSRAARERLGA</sequence>
<feature type="region of interest" description="Disordered" evidence="1">
    <location>
        <begin position="24"/>
        <end position="74"/>
    </location>
</feature>
<gene>
    <name evidence="2" type="ORF">METZ01_LOCUS471242</name>
</gene>
<feature type="compositionally biased region" description="Basic and acidic residues" evidence="1">
    <location>
        <begin position="26"/>
        <end position="37"/>
    </location>
</feature>
<accession>A0A383BG21</accession>
<evidence type="ECO:0000313" key="2">
    <source>
        <dbReference type="EMBL" id="SVE18388.1"/>
    </source>
</evidence>
<dbReference type="AlphaFoldDB" id="A0A383BG21"/>
<feature type="non-terminal residue" evidence="2">
    <location>
        <position position="1"/>
    </location>
</feature>